<dbReference type="Pfam" id="PF11249">
    <property type="entry name" value="DUF3047"/>
    <property type="match status" value="1"/>
</dbReference>
<evidence type="ECO:0000313" key="2">
    <source>
        <dbReference type="EMBL" id="OEF23402.1"/>
    </source>
</evidence>
<name>A0A1E5DZQ7_9VIBR</name>
<keyword evidence="3" id="KW-1185">Reference proteome</keyword>
<evidence type="ECO:0000256" key="1">
    <source>
        <dbReference type="SAM" id="SignalP"/>
    </source>
</evidence>
<evidence type="ECO:0008006" key="4">
    <source>
        <dbReference type="Google" id="ProtNLM"/>
    </source>
</evidence>
<organism evidence="2 3">
    <name type="scientific">Vibrio rumoiensis 1S-45</name>
    <dbReference type="NCBI Taxonomy" id="1188252"/>
    <lineage>
        <taxon>Bacteria</taxon>
        <taxon>Pseudomonadati</taxon>
        <taxon>Pseudomonadota</taxon>
        <taxon>Gammaproteobacteria</taxon>
        <taxon>Vibrionales</taxon>
        <taxon>Vibrionaceae</taxon>
        <taxon>Vibrio</taxon>
    </lineage>
</organism>
<feature type="chain" id="PRO_5009174524" description="DUF3047 domain-containing protein" evidence="1">
    <location>
        <begin position="21"/>
        <end position="224"/>
    </location>
</feature>
<feature type="signal peptide" evidence="1">
    <location>
        <begin position="1"/>
        <end position="20"/>
    </location>
</feature>
<accession>A0A1E5DZQ7</accession>
<dbReference type="InterPro" id="IPR021409">
    <property type="entry name" value="DUF3047"/>
</dbReference>
<dbReference type="AlphaFoldDB" id="A0A1E5DZQ7"/>
<dbReference type="OrthoDB" id="9775969at2"/>
<dbReference type="Proteomes" id="UP000094070">
    <property type="component" value="Unassembled WGS sequence"/>
</dbReference>
<dbReference type="EMBL" id="AJYK02000093">
    <property type="protein sequence ID" value="OEF23402.1"/>
    <property type="molecule type" value="Genomic_DNA"/>
</dbReference>
<gene>
    <name evidence="2" type="ORF">A1QC_12055</name>
</gene>
<dbReference type="STRING" id="1188252.A1QC_12055"/>
<sequence length="224" mass="25597">MVIRSLICGFSLFVCFSVSATTVINVTDFNQDKIKRWESKSILDETHYNVEEYKNRIALKAVSDHSASGLILKEKIDLLKTPNISWSWLTSNTLPSLDETTKKGDDYVARVYVVIDGGMMMWNTKSLSYVWSSNQSQGQVWDNAFTGSNVQMIAVRGKQAKIQHWYDEKRNVYQDLIQYFGDKGSDKANQKAYRYIDIIAIMTDTDNSGGKVESYYGDIVFSRE</sequence>
<keyword evidence="1" id="KW-0732">Signal</keyword>
<reference evidence="2 3" key="1">
    <citation type="journal article" date="2012" name="Science">
        <title>Ecological populations of bacteria act as socially cohesive units of antibiotic production and resistance.</title>
        <authorList>
            <person name="Cordero O.X."/>
            <person name="Wildschutte H."/>
            <person name="Kirkup B."/>
            <person name="Proehl S."/>
            <person name="Ngo L."/>
            <person name="Hussain F."/>
            <person name="Le Roux F."/>
            <person name="Mincer T."/>
            <person name="Polz M.F."/>
        </authorList>
    </citation>
    <scope>NUCLEOTIDE SEQUENCE [LARGE SCALE GENOMIC DNA]</scope>
    <source>
        <strain evidence="2 3">1S-45</strain>
    </source>
</reference>
<proteinExistence type="predicted"/>
<protein>
    <recommendedName>
        <fullName evidence="4">DUF3047 domain-containing protein</fullName>
    </recommendedName>
</protein>
<dbReference type="RefSeq" id="WP_017024082.1">
    <property type="nucleotide sequence ID" value="NZ_AJYK02000093.1"/>
</dbReference>
<dbReference type="eggNOG" id="ENOG502ZQ5C">
    <property type="taxonomic scope" value="Bacteria"/>
</dbReference>
<comment type="caution">
    <text evidence="2">The sequence shown here is derived from an EMBL/GenBank/DDBJ whole genome shotgun (WGS) entry which is preliminary data.</text>
</comment>
<evidence type="ECO:0000313" key="3">
    <source>
        <dbReference type="Proteomes" id="UP000094070"/>
    </source>
</evidence>